<dbReference type="Gene3D" id="1.20.144.10">
    <property type="entry name" value="Phosphatidic acid phosphatase type 2/haloperoxidase"/>
    <property type="match status" value="1"/>
</dbReference>
<reference evidence="3" key="1">
    <citation type="submission" date="2014-03" db="EMBL/GenBank/DDBJ databases">
        <authorList>
            <person name="Aksoy S."/>
            <person name="Warren W."/>
            <person name="Wilson R.K."/>
        </authorList>
    </citation>
    <scope>NUCLEOTIDE SEQUENCE [LARGE SCALE GENOMIC DNA]</scope>
    <source>
        <strain evidence="3">IAEA</strain>
    </source>
</reference>
<reference evidence="2" key="2">
    <citation type="submission" date="2020-05" db="UniProtKB">
        <authorList>
            <consortium name="EnsemblMetazoa"/>
        </authorList>
    </citation>
    <scope>IDENTIFICATION</scope>
    <source>
        <strain evidence="2">IAEA</strain>
    </source>
</reference>
<keyword evidence="1" id="KW-0472">Membrane</keyword>
<dbReference type="InterPro" id="IPR036938">
    <property type="entry name" value="PAP2/HPO_sf"/>
</dbReference>
<evidence type="ECO:0000313" key="3">
    <source>
        <dbReference type="Proteomes" id="UP000091820"/>
    </source>
</evidence>
<keyword evidence="1" id="KW-1133">Transmembrane helix</keyword>
<dbReference type="VEuPathDB" id="VectorBase:GBRI015401"/>
<evidence type="ECO:0000313" key="2">
    <source>
        <dbReference type="EnsemblMetazoa" id="GBRI015401-PA"/>
    </source>
</evidence>
<organism evidence="2 3">
    <name type="scientific">Glossina brevipalpis</name>
    <dbReference type="NCBI Taxonomy" id="37001"/>
    <lineage>
        <taxon>Eukaryota</taxon>
        <taxon>Metazoa</taxon>
        <taxon>Ecdysozoa</taxon>
        <taxon>Arthropoda</taxon>
        <taxon>Hexapoda</taxon>
        <taxon>Insecta</taxon>
        <taxon>Pterygota</taxon>
        <taxon>Neoptera</taxon>
        <taxon>Endopterygota</taxon>
        <taxon>Diptera</taxon>
        <taxon>Brachycera</taxon>
        <taxon>Muscomorpha</taxon>
        <taxon>Hippoboscoidea</taxon>
        <taxon>Glossinidae</taxon>
        <taxon>Glossina</taxon>
    </lineage>
</organism>
<dbReference type="GO" id="GO:0046839">
    <property type="term" value="P:phospholipid dephosphorylation"/>
    <property type="evidence" value="ECO:0007669"/>
    <property type="project" value="TreeGrafter"/>
</dbReference>
<evidence type="ECO:0008006" key="4">
    <source>
        <dbReference type="Google" id="ProtNLM"/>
    </source>
</evidence>
<dbReference type="AlphaFoldDB" id="A0A1A9WD96"/>
<keyword evidence="1" id="KW-0812">Transmembrane</keyword>
<accession>A0A1A9WD96</accession>
<dbReference type="Proteomes" id="UP000091820">
    <property type="component" value="Unassembled WGS sequence"/>
</dbReference>
<dbReference type="EnsemblMetazoa" id="GBRI015401-RA">
    <property type="protein sequence ID" value="GBRI015401-PA"/>
    <property type="gene ID" value="GBRI015401"/>
</dbReference>
<protein>
    <recommendedName>
        <fullName evidence="4">Phosphatidic acid phosphatase type 2/haloperoxidase domain-containing protein</fullName>
    </recommendedName>
</protein>
<name>A0A1A9WD96_9MUSC</name>
<dbReference type="STRING" id="37001.A0A1A9WD96"/>
<sequence>MDFNARNFELIAFLNYETNSPRATISTNQKYRNKMTRFKSVARMGFDLLIFASLCLSEVALRKWFKPYKRGFFCDDESLRYPYHESTISVFALISIVLAVPSSVMLAVELFKQTATSLGEKRKSGANKGCHLGRRLMQCYTQIGFYLFGLALTLITTHITKYSVGRLRPHFFAVCQPLMSDGSTCSDVRNHDRYIEDYDCIAKNMSANAIAQL</sequence>
<feature type="transmembrane region" description="Helical" evidence="1">
    <location>
        <begin position="88"/>
        <end position="111"/>
    </location>
</feature>
<feature type="transmembrane region" description="Helical" evidence="1">
    <location>
        <begin position="143"/>
        <end position="160"/>
    </location>
</feature>
<proteinExistence type="predicted"/>
<feature type="transmembrane region" description="Helical" evidence="1">
    <location>
        <begin position="41"/>
        <end position="61"/>
    </location>
</feature>
<dbReference type="GO" id="GO:0007165">
    <property type="term" value="P:signal transduction"/>
    <property type="evidence" value="ECO:0007669"/>
    <property type="project" value="TreeGrafter"/>
</dbReference>
<keyword evidence="3" id="KW-1185">Reference proteome</keyword>
<evidence type="ECO:0000256" key="1">
    <source>
        <dbReference type="SAM" id="Phobius"/>
    </source>
</evidence>
<dbReference type="GO" id="GO:0006644">
    <property type="term" value="P:phospholipid metabolic process"/>
    <property type="evidence" value="ECO:0007669"/>
    <property type="project" value="InterPro"/>
</dbReference>
<dbReference type="PANTHER" id="PTHR10165">
    <property type="entry name" value="LIPID PHOSPHATE PHOSPHATASE"/>
    <property type="match status" value="1"/>
</dbReference>
<dbReference type="GO" id="GO:0008195">
    <property type="term" value="F:phosphatidate phosphatase activity"/>
    <property type="evidence" value="ECO:0007669"/>
    <property type="project" value="TreeGrafter"/>
</dbReference>
<dbReference type="InterPro" id="IPR043216">
    <property type="entry name" value="PAP-like"/>
</dbReference>
<dbReference type="PANTHER" id="PTHR10165:SF197">
    <property type="entry name" value="FI04477P-RELATED"/>
    <property type="match status" value="1"/>
</dbReference>
<dbReference type="GO" id="GO:0005886">
    <property type="term" value="C:plasma membrane"/>
    <property type="evidence" value="ECO:0007669"/>
    <property type="project" value="TreeGrafter"/>
</dbReference>
<dbReference type="SUPFAM" id="SSF48317">
    <property type="entry name" value="Acid phosphatase/Vanadium-dependent haloperoxidase"/>
    <property type="match status" value="1"/>
</dbReference>